<evidence type="ECO:0000313" key="2">
    <source>
        <dbReference type="Proteomes" id="UP000232003"/>
    </source>
</evidence>
<dbReference type="AlphaFoldDB" id="A0A2K8SMC0"/>
<proteinExistence type="predicted"/>
<reference evidence="1 2" key="1">
    <citation type="submission" date="2017-11" db="EMBL/GenBank/DDBJ databases">
        <title>Complete genome of a free-living desiccation-tolerant cyanobacterium and its photosynthetic adaptation to extreme terrestrial habitat.</title>
        <authorList>
            <person name="Shang J."/>
        </authorList>
    </citation>
    <scope>NUCLEOTIDE SEQUENCE [LARGE SCALE GENOMIC DNA]</scope>
    <source>
        <strain evidence="1 2">CCNUN1</strain>
    </source>
</reference>
<gene>
    <name evidence="1" type="ORF">COO91_02500</name>
</gene>
<dbReference type="KEGG" id="nfl:COO91_02500"/>
<keyword evidence="2" id="KW-1185">Reference proteome</keyword>
<dbReference type="EMBL" id="CP024785">
    <property type="protein sequence ID" value="AUB36581.1"/>
    <property type="molecule type" value="Genomic_DNA"/>
</dbReference>
<accession>A0A2K8SMC0</accession>
<name>A0A2K8SMC0_9NOSO</name>
<dbReference type="Proteomes" id="UP000232003">
    <property type="component" value="Chromosome"/>
</dbReference>
<sequence>MRSLKVRYCRLTFQVMFDILKSPESRFSFSNHRLRLLVSSQPVYT</sequence>
<protein>
    <submittedName>
        <fullName evidence="1">Uncharacterized protein</fullName>
    </submittedName>
</protein>
<organism evidence="1 2">
    <name type="scientific">Nostoc flagelliforme CCNUN1</name>
    <dbReference type="NCBI Taxonomy" id="2038116"/>
    <lineage>
        <taxon>Bacteria</taxon>
        <taxon>Bacillati</taxon>
        <taxon>Cyanobacteriota</taxon>
        <taxon>Cyanophyceae</taxon>
        <taxon>Nostocales</taxon>
        <taxon>Nostocaceae</taxon>
        <taxon>Nostoc</taxon>
    </lineage>
</organism>
<evidence type="ECO:0000313" key="1">
    <source>
        <dbReference type="EMBL" id="AUB36581.1"/>
    </source>
</evidence>